<dbReference type="InterPro" id="IPR004358">
    <property type="entry name" value="Sig_transdc_His_kin-like_C"/>
</dbReference>
<proteinExistence type="predicted"/>
<dbReference type="InterPro" id="IPR005467">
    <property type="entry name" value="His_kinase_dom"/>
</dbReference>
<dbReference type="SMART" id="SM00388">
    <property type="entry name" value="HisKA"/>
    <property type="match status" value="1"/>
</dbReference>
<dbReference type="FunFam" id="3.30.565.10:FF:000006">
    <property type="entry name" value="Sensor histidine kinase WalK"/>
    <property type="match status" value="1"/>
</dbReference>
<feature type="domain" description="Histidine kinase" evidence="7">
    <location>
        <begin position="172"/>
        <end position="384"/>
    </location>
</feature>
<accession>A0A4R5TTF7</accession>
<name>A0A4R5TTF7_9GAMM</name>
<dbReference type="InterPro" id="IPR035965">
    <property type="entry name" value="PAS-like_dom_sf"/>
</dbReference>
<dbReference type="AlphaFoldDB" id="A0A4R5TTF7"/>
<keyword evidence="4" id="KW-0808">Transferase</keyword>
<dbReference type="PROSITE" id="PS50109">
    <property type="entry name" value="HIS_KIN"/>
    <property type="match status" value="1"/>
</dbReference>
<dbReference type="PANTHER" id="PTHR42878">
    <property type="entry name" value="TWO-COMPONENT HISTIDINE KINASE"/>
    <property type="match status" value="1"/>
</dbReference>
<dbReference type="PRINTS" id="PR00344">
    <property type="entry name" value="BCTRLSENSOR"/>
</dbReference>
<protein>
    <recommendedName>
        <fullName evidence="2">histidine kinase</fullName>
        <ecNumber evidence="2">2.7.13.3</ecNumber>
    </recommendedName>
</protein>
<dbReference type="PANTHER" id="PTHR42878:SF15">
    <property type="entry name" value="BACTERIOPHYTOCHROME"/>
    <property type="match status" value="1"/>
</dbReference>
<dbReference type="GO" id="GO:0007234">
    <property type="term" value="P:osmosensory signaling via phosphorelay pathway"/>
    <property type="evidence" value="ECO:0007669"/>
    <property type="project" value="TreeGrafter"/>
</dbReference>
<dbReference type="InterPro" id="IPR036890">
    <property type="entry name" value="HATPase_C_sf"/>
</dbReference>
<dbReference type="GO" id="GO:0000156">
    <property type="term" value="F:phosphorelay response regulator activity"/>
    <property type="evidence" value="ECO:0007669"/>
    <property type="project" value="TreeGrafter"/>
</dbReference>
<evidence type="ECO:0000256" key="4">
    <source>
        <dbReference type="ARBA" id="ARBA00022679"/>
    </source>
</evidence>
<dbReference type="SUPFAM" id="SSF55874">
    <property type="entry name" value="ATPase domain of HSP90 chaperone/DNA topoisomerase II/histidine kinase"/>
    <property type="match status" value="1"/>
</dbReference>
<evidence type="ECO:0000256" key="2">
    <source>
        <dbReference type="ARBA" id="ARBA00012438"/>
    </source>
</evidence>
<keyword evidence="9" id="KW-1185">Reference proteome</keyword>
<evidence type="ECO:0000256" key="5">
    <source>
        <dbReference type="ARBA" id="ARBA00022777"/>
    </source>
</evidence>
<evidence type="ECO:0000313" key="8">
    <source>
        <dbReference type="EMBL" id="TDK23728.1"/>
    </source>
</evidence>
<dbReference type="CDD" id="cd00082">
    <property type="entry name" value="HisKA"/>
    <property type="match status" value="1"/>
</dbReference>
<dbReference type="CDD" id="cd00130">
    <property type="entry name" value="PAS"/>
    <property type="match status" value="1"/>
</dbReference>
<dbReference type="Pfam" id="PF02518">
    <property type="entry name" value="HATPase_c"/>
    <property type="match status" value="1"/>
</dbReference>
<evidence type="ECO:0000256" key="3">
    <source>
        <dbReference type="ARBA" id="ARBA00022553"/>
    </source>
</evidence>
<keyword evidence="5 8" id="KW-0418">Kinase</keyword>
<evidence type="ECO:0000259" key="7">
    <source>
        <dbReference type="PROSITE" id="PS50109"/>
    </source>
</evidence>
<dbReference type="SMART" id="SM00387">
    <property type="entry name" value="HATPase_c"/>
    <property type="match status" value="1"/>
</dbReference>
<dbReference type="InterPro" id="IPR050351">
    <property type="entry name" value="BphY/WalK/GraS-like"/>
</dbReference>
<dbReference type="InterPro" id="IPR000014">
    <property type="entry name" value="PAS"/>
</dbReference>
<dbReference type="Gene3D" id="3.30.450.20">
    <property type="entry name" value="PAS domain"/>
    <property type="match status" value="1"/>
</dbReference>
<dbReference type="GO" id="GO:0005886">
    <property type="term" value="C:plasma membrane"/>
    <property type="evidence" value="ECO:0007669"/>
    <property type="project" value="UniProtKB-ARBA"/>
</dbReference>
<keyword evidence="3" id="KW-0597">Phosphoprotein</keyword>
<dbReference type="InterPro" id="IPR013767">
    <property type="entry name" value="PAS_fold"/>
</dbReference>
<keyword evidence="6" id="KW-0472">Membrane</keyword>
<organism evidence="8 9">
    <name type="scientific">Luteimonas aestuarii</name>
    <dbReference type="NCBI Taxonomy" id="453837"/>
    <lineage>
        <taxon>Bacteria</taxon>
        <taxon>Pseudomonadati</taxon>
        <taxon>Pseudomonadota</taxon>
        <taxon>Gammaproteobacteria</taxon>
        <taxon>Lysobacterales</taxon>
        <taxon>Lysobacteraceae</taxon>
        <taxon>Luteimonas</taxon>
    </lineage>
</organism>
<evidence type="ECO:0000256" key="1">
    <source>
        <dbReference type="ARBA" id="ARBA00000085"/>
    </source>
</evidence>
<gene>
    <name evidence="8" type="ORF">E2F46_09340</name>
</gene>
<dbReference type="GO" id="GO:0030295">
    <property type="term" value="F:protein kinase activator activity"/>
    <property type="evidence" value="ECO:0007669"/>
    <property type="project" value="TreeGrafter"/>
</dbReference>
<evidence type="ECO:0000313" key="9">
    <source>
        <dbReference type="Proteomes" id="UP000294796"/>
    </source>
</evidence>
<comment type="catalytic activity">
    <reaction evidence="1">
        <text>ATP + protein L-histidine = ADP + protein N-phospho-L-histidine.</text>
        <dbReference type="EC" id="2.7.13.3"/>
    </reaction>
</comment>
<dbReference type="InterPro" id="IPR036097">
    <property type="entry name" value="HisK_dim/P_sf"/>
</dbReference>
<dbReference type="Pfam" id="PF00512">
    <property type="entry name" value="HisKA"/>
    <property type="match status" value="1"/>
</dbReference>
<reference evidence="8 9" key="1">
    <citation type="submission" date="2019-03" db="EMBL/GenBank/DDBJ databases">
        <title>Luteimonas zhaokaii sp.nov., isolated from the rectal contents of Plateau pika in Yushu, Qinghai Province, China.</title>
        <authorList>
            <person name="Zhang G."/>
        </authorList>
    </citation>
    <scope>NUCLEOTIDE SEQUENCE [LARGE SCALE GENOMIC DNA]</scope>
    <source>
        <strain evidence="8 9">B9</strain>
    </source>
</reference>
<dbReference type="InterPro" id="IPR003661">
    <property type="entry name" value="HisK_dim/P_dom"/>
</dbReference>
<dbReference type="NCBIfam" id="TIGR00229">
    <property type="entry name" value="sensory_box"/>
    <property type="match status" value="1"/>
</dbReference>
<dbReference type="Gene3D" id="1.10.287.130">
    <property type="match status" value="1"/>
</dbReference>
<comment type="caution">
    <text evidence="8">The sequence shown here is derived from an EMBL/GenBank/DDBJ whole genome shotgun (WGS) entry which is preliminary data.</text>
</comment>
<dbReference type="SUPFAM" id="SSF47384">
    <property type="entry name" value="Homodimeric domain of signal transducing histidine kinase"/>
    <property type="match status" value="1"/>
</dbReference>
<dbReference type="EMBL" id="SMTF01000006">
    <property type="protein sequence ID" value="TDK23728.1"/>
    <property type="molecule type" value="Genomic_DNA"/>
</dbReference>
<dbReference type="EC" id="2.7.13.3" evidence="2"/>
<dbReference type="GO" id="GO:0000155">
    <property type="term" value="F:phosphorelay sensor kinase activity"/>
    <property type="evidence" value="ECO:0007669"/>
    <property type="project" value="InterPro"/>
</dbReference>
<dbReference type="OrthoDB" id="9808408at2"/>
<sequence length="389" mass="41618">MHAARAGMMTAPARVDSVHSGAPCRWNPADTAMPAQTTRNDALLAYARCGMAMVAASGEWLAVNPALCRLLGEPADALVGEAAHRRLFPDNAARIDAVLHGLAGGVAMRLGLDVDFRHADGTQLRLELDADLLPDAGNGNELLLQVHDATAAHRAQAALDAVNHQQEQVAFGISHDLRAALRGIEGFASQLAKQPLDAQGVEHLDRVRSAVSHAGALVDSLVQLMRATTAPHDEDVVDVSMLAAWTIAELQDAEPGREAVYDIQPDVLVRGDERQLRRMLQHLLHNAWKFSATRERVEIAFSAVAGDAGRCTLCIRDHGSGFDMRYADRLFVPFRRLHGADDGGGPGLGLAIVQAIVQRHGGRAWVESEPGAGSRFYVELPGVDAGSTP</sequence>
<evidence type="ECO:0000256" key="6">
    <source>
        <dbReference type="ARBA" id="ARBA00023136"/>
    </source>
</evidence>
<dbReference type="GO" id="GO:0006355">
    <property type="term" value="P:regulation of DNA-templated transcription"/>
    <property type="evidence" value="ECO:0007669"/>
    <property type="project" value="InterPro"/>
</dbReference>
<dbReference type="InterPro" id="IPR003594">
    <property type="entry name" value="HATPase_dom"/>
</dbReference>
<dbReference type="Proteomes" id="UP000294796">
    <property type="component" value="Unassembled WGS sequence"/>
</dbReference>
<dbReference type="SMART" id="SM00091">
    <property type="entry name" value="PAS"/>
    <property type="match status" value="1"/>
</dbReference>
<dbReference type="Pfam" id="PF00989">
    <property type="entry name" value="PAS"/>
    <property type="match status" value="1"/>
</dbReference>
<dbReference type="Gene3D" id="3.30.565.10">
    <property type="entry name" value="Histidine kinase-like ATPase, C-terminal domain"/>
    <property type="match status" value="1"/>
</dbReference>
<dbReference type="SUPFAM" id="SSF55785">
    <property type="entry name" value="PYP-like sensor domain (PAS domain)"/>
    <property type="match status" value="1"/>
</dbReference>